<comment type="caution">
    <text evidence="1">The sequence shown here is derived from an EMBL/GenBank/DDBJ whole genome shotgun (WGS) entry which is preliminary data.</text>
</comment>
<dbReference type="AlphaFoldDB" id="A0A418YWL8"/>
<gene>
    <name evidence="1" type="ORF">D0Z70_05110</name>
</gene>
<dbReference type="InterPro" id="IPR021251">
    <property type="entry name" value="DUF2793"/>
</dbReference>
<evidence type="ECO:0000313" key="2">
    <source>
        <dbReference type="Proteomes" id="UP000283469"/>
    </source>
</evidence>
<name>A0A418YWL8_9SPHN</name>
<keyword evidence="2" id="KW-1185">Reference proteome</keyword>
<accession>A0A418YWL8</accession>
<reference evidence="1 2" key="1">
    <citation type="submission" date="2018-08" db="EMBL/GenBank/DDBJ databases">
        <title>Sphingobium sp. EO9.</title>
        <authorList>
            <person name="Park Y."/>
            <person name="Kim K.H."/>
            <person name="Jeon C.O."/>
        </authorList>
    </citation>
    <scope>NUCLEOTIDE SEQUENCE [LARGE SCALE GENOMIC DNA]</scope>
    <source>
        <strain evidence="1 2">EO9</strain>
    </source>
</reference>
<proteinExistence type="predicted"/>
<protein>
    <submittedName>
        <fullName evidence="1">DUF2793 domain-containing protein</fullName>
    </submittedName>
</protein>
<dbReference type="OrthoDB" id="564699at2"/>
<dbReference type="EMBL" id="QVRA01000003">
    <property type="protein sequence ID" value="RJG56823.1"/>
    <property type="molecule type" value="Genomic_DNA"/>
</dbReference>
<dbReference type="Proteomes" id="UP000283469">
    <property type="component" value="Unassembled WGS sequence"/>
</dbReference>
<sequence length="165" mass="17414">MDMTARWAMPMLFAGQAQKEIFHNEALVRIDALLHGRVESADVATPPATPELGQCWIVAAGATGDWAGQTGSVACWTDGGWRFVPPRAGLSIDVADRGHALFHDGSLWRDALVQADGLYLEGEKVVGTRQAAISTPAGGAVIDAEARSTLAAILVALRTHGLIES</sequence>
<organism evidence="1 2">
    <name type="scientific">Sphingobium terrigena</name>
    <dbReference type="NCBI Taxonomy" id="2304063"/>
    <lineage>
        <taxon>Bacteria</taxon>
        <taxon>Pseudomonadati</taxon>
        <taxon>Pseudomonadota</taxon>
        <taxon>Alphaproteobacteria</taxon>
        <taxon>Sphingomonadales</taxon>
        <taxon>Sphingomonadaceae</taxon>
        <taxon>Sphingobium</taxon>
    </lineage>
</organism>
<evidence type="ECO:0000313" key="1">
    <source>
        <dbReference type="EMBL" id="RJG56823.1"/>
    </source>
</evidence>
<dbReference type="Pfam" id="PF10983">
    <property type="entry name" value="DUF2793"/>
    <property type="match status" value="1"/>
</dbReference>